<keyword evidence="2" id="KW-1185">Reference proteome</keyword>
<comment type="caution">
    <text evidence="1">The sequence shown here is derived from an EMBL/GenBank/DDBJ whole genome shotgun (WGS) entry which is preliminary data.</text>
</comment>
<dbReference type="Proteomes" id="UP000235965">
    <property type="component" value="Unassembled WGS sequence"/>
</dbReference>
<dbReference type="AlphaFoldDB" id="A0A2J7PC54"/>
<dbReference type="InParanoid" id="A0A2J7PC54"/>
<accession>A0A2J7PC54</accession>
<sequence>MWEAAAHSRRDISLPTLNLLDPVGSIKSIKEFFGNLFGSLVQAGQNAITFVEDSRKGLESLAKSVEESVETEVKAALNDTITKIKKAVSDSPVGTALRAAKCGEDAVGAAVAAGVKTVQDVIGCTTNQINAVLTPAFDLLSQGKKGLSMGSDIYKEVTTECFPNGLSEVNGLNALPALICVAGKIGSIVTRVSGIVTAITTDVQNLETSISNTRNAIVRCPRERKADLVIQLGDIVTNSANCLLNATDA</sequence>
<name>A0A2J7PC54_9NEOP</name>
<dbReference type="EMBL" id="NEVH01027067">
    <property type="protein sequence ID" value="PNF13911.1"/>
    <property type="molecule type" value="Genomic_DNA"/>
</dbReference>
<proteinExistence type="predicted"/>
<gene>
    <name evidence="1" type="ORF">B7P43_G09846</name>
</gene>
<dbReference type="OrthoDB" id="8192874at2759"/>
<organism evidence="1 2">
    <name type="scientific">Cryptotermes secundus</name>
    <dbReference type="NCBI Taxonomy" id="105785"/>
    <lineage>
        <taxon>Eukaryota</taxon>
        <taxon>Metazoa</taxon>
        <taxon>Ecdysozoa</taxon>
        <taxon>Arthropoda</taxon>
        <taxon>Hexapoda</taxon>
        <taxon>Insecta</taxon>
        <taxon>Pterygota</taxon>
        <taxon>Neoptera</taxon>
        <taxon>Polyneoptera</taxon>
        <taxon>Dictyoptera</taxon>
        <taxon>Blattodea</taxon>
        <taxon>Blattoidea</taxon>
        <taxon>Termitoidae</taxon>
        <taxon>Kalotermitidae</taxon>
        <taxon>Cryptotermitinae</taxon>
        <taxon>Cryptotermes</taxon>
    </lineage>
</organism>
<evidence type="ECO:0000313" key="2">
    <source>
        <dbReference type="Proteomes" id="UP000235965"/>
    </source>
</evidence>
<evidence type="ECO:0000313" key="1">
    <source>
        <dbReference type="EMBL" id="PNF13911.1"/>
    </source>
</evidence>
<reference evidence="1 2" key="1">
    <citation type="submission" date="2017-12" db="EMBL/GenBank/DDBJ databases">
        <title>Hemimetabolous genomes reveal molecular basis of termite eusociality.</title>
        <authorList>
            <person name="Harrison M.C."/>
            <person name="Jongepier E."/>
            <person name="Robertson H.M."/>
            <person name="Arning N."/>
            <person name="Bitard-Feildel T."/>
            <person name="Chao H."/>
            <person name="Childers C.P."/>
            <person name="Dinh H."/>
            <person name="Doddapaneni H."/>
            <person name="Dugan S."/>
            <person name="Gowin J."/>
            <person name="Greiner C."/>
            <person name="Han Y."/>
            <person name="Hu H."/>
            <person name="Hughes D.S.T."/>
            <person name="Huylmans A.-K."/>
            <person name="Kemena C."/>
            <person name="Kremer L.P.M."/>
            <person name="Lee S.L."/>
            <person name="Lopez-Ezquerra A."/>
            <person name="Mallet L."/>
            <person name="Monroy-Kuhn J.M."/>
            <person name="Moser A."/>
            <person name="Murali S.C."/>
            <person name="Muzny D.M."/>
            <person name="Otani S."/>
            <person name="Piulachs M.-D."/>
            <person name="Poelchau M."/>
            <person name="Qu J."/>
            <person name="Schaub F."/>
            <person name="Wada-Katsumata A."/>
            <person name="Worley K.C."/>
            <person name="Xie Q."/>
            <person name="Ylla G."/>
            <person name="Poulsen M."/>
            <person name="Gibbs R.A."/>
            <person name="Schal C."/>
            <person name="Richards S."/>
            <person name="Belles X."/>
            <person name="Korb J."/>
            <person name="Bornberg-Bauer E."/>
        </authorList>
    </citation>
    <scope>NUCLEOTIDE SEQUENCE [LARGE SCALE GENOMIC DNA]</scope>
    <source>
        <tissue evidence="1">Whole body</tissue>
    </source>
</reference>
<protein>
    <submittedName>
        <fullName evidence="1">Uncharacterized protein</fullName>
    </submittedName>
</protein>